<keyword evidence="4 12" id="KW-0347">Helicase</keyword>
<dbReference type="PROSITE" id="PS51198">
    <property type="entry name" value="UVRD_HELICASE_ATP_BIND"/>
    <property type="match status" value="1"/>
</dbReference>
<gene>
    <name evidence="15" type="ORF">BSU04_41825</name>
</gene>
<comment type="caution">
    <text evidence="15">The sequence shown here is derived from an EMBL/GenBank/DDBJ whole genome shotgun (WGS) entry which is preliminary data.</text>
</comment>
<feature type="binding site" evidence="12">
    <location>
        <begin position="23"/>
        <end position="30"/>
    </location>
    <ligand>
        <name>ATP</name>
        <dbReference type="ChEBI" id="CHEBI:30616"/>
    </ligand>
</feature>
<comment type="similarity">
    <text evidence="1">Belongs to the helicase family. UvrD subfamily.</text>
</comment>
<protein>
    <recommendedName>
        <fullName evidence="9">DNA 3'-5' helicase</fullName>
        <ecNumber evidence="9">5.6.2.4</ecNumber>
    </recommendedName>
    <alternativeName>
        <fullName evidence="10">DNA 3'-5' helicase II</fullName>
    </alternativeName>
</protein>
<dbReference type="GO" id="GO:0043138">
    <property type="term" value="F:3'-5' DNA helicase activity"/>
    <property type="evidence" value="ECO:0007669"/>
    <property type="project" value="UniProtKB-EC"/>
</dbReference>
<evidence type="ECO:0000259" key="14">
    <source>
        <dbReference type="PROSITE" id="PS51217"/>
    </source>
</evidence>
<dbReference type="AlphaFoldDB" id="A0A226WNS5"/>
<dbReference type="Pfam" id="PF13361">
    <property type="entry name" value="UvrD_C"/>
    <property type="match status" value="2"/>
</dbReference>
<dbReference type="Proteomes" id="UP000214720">
    <property type="component" value="Unassembled WGS sequence"/>
</dbReference>
<evidence type="ECO:0000256" key="9">
    <source>
        <dbReference type="ARBA" id="ARBA00034808"/>
    </source>
</evidence>
<keyword evidence="7" id="KW-0413">Isomerase</keyword>
<dbReference type="InterPro" id="IPR014017">
    <property type="entry name" value="DNA_helicase_UvrD-like_C"/>
</dbReference>
<feature type="domain" description="UvrD-like helicase C-terminal" evidence="14">
    <location>
        <begin position="259"/>
        <end position="507"/>
    </location>
</feature>
<proteinExistence type="inferred from homology"/>
<dbReference type="GO" id="GO:0003677">
    <property type="term" value="F:DNA binding"/>
    <property type="evidence" value="ECO:0007669"/>
    <property type="project" value="UniProtKB-KW"/>
</dbReference>
<dbReference type="InterPro" id="IPR013986">
    <property type="entry name" value="DExx_box_DNA_helicase_dom_sf"/>
</dbReference>
<keyword evidence="6" id="KW-0238">DNA-binding</keyword>
<dbReference type="PROSITE" id="PS51217">
    <property type="entry name" value="UVRD_HELICASE_CTER"/>
    <property type="match status" value="1"/>
</dbReference>
<evidence type="ECO:0000259" key="13">
    <source>
        <dbReference type="PROSITE" id="PS51198"/>
    </source>
</evidence>
<keyword evidence="5 12" id="KW-0067">ATP-binding</keyword>
<dbReference type="Gene3D" id="1.10.486.10">
    <property type="entry name" value="PCRA, domain 4"/>
    <property type="match status" value="1"/>
</dbReference>
<dbReference type="OrthoDB" id="5905204at2"/>
<dbReference type="eggNOG" id="COG0210">
    <property type="taxonomic scope" value="Bacteria"/>
</dbReference>
<dbReference type="CDD" id="cd17932">
    <property type="entry name" value="DEXQc_UvrD"/>
    <property type="match status" value="1"/>
</dbReference>
<dbReference type="InterPro" id="IPR000212">
    <property type="entry name" value="DNA_helicase_UvrD/REP"/>
</dbReference>
<evidence type="ECO:0000256" key="6">
    <source>
        <dbReference type="ARBA" id="ARBA00023125"/>
    </source>
</evidence>
<feature type="domain" description="UvrD-like helicase ATP-binding" evidence="13">
    <location>
        <begin position="2"/>
        <end position="258"/>
    </location>
</feature>
<dbReference type="Gene3D" id="1.10.10.160">
    <property type="match status" value="1"/>
</dbReference>
<evidence type="ECO:0000256" key="5">
    <source>
        <dbReference type="ARBA" id="ARBA00022840"/>
    </source>
</evidence>
<evidence type="ECO:0000256" key="8">
    <source>
        <dbReference type="ARBA" id="ARBA00034617"/>
    </source>
</evidence>
<evidence type="ECO:0000256" key="1">
    <source>
        <dbReference type="ARBA" id="ARBA00009922"/>
    </source>
</evidence>
<evidence type="ECO:0000256" key="7">
    <source>
        <dbReference type="ARBA" id="ARBA00023235"/>
    </source>
</evidence>
<dbReference type="PANTHER" id="PTHR11070">
    <property type="entry name" value="UVRD / RECB / PCRA DNA HELICASE FAMILY MEMBER"/>
    <property type="match status" value="1"/>
</dbReference>
<evidence type="ECO:0000256" key="4">
    <source>
        <dbReference type="ARBA" id="ARBA00022806"/>
    </source>
</evidence>
<dbReference type="Gene3D" id="3.40.50.300">
    <property type="entry name" value="P-loop containing nucleotide triphosphate hydrolases"/>
    <property type="match status" value="2"/>
</dbReference>
<accession>A0A226WNS5</accession>
<dbReference type="GO" id="GO:0005524">
    <property type="term" value="F:ATP binding"/>
    <property type="evidence" value="ECO:0007669"/>
    <property type="project" value="UniProtKB-UniRule"/>
</dbReference>
<reference evidence="16" key="1">
    <citation type="submission" date="2017-01" db="EMBL/GenBank/DDBJ databases">
        <title>Genome Analysis of Deinococcus marmoris KOPRI26562.</title>
        <authorList>
            <person name="Kim J.H."/>
            <person name="Oh H.-M."/>
        </authorList>
    </citation>
    <scope>NUCLEOTIDE SEQUENCE [LARGE SCALE GENOMIC DNA]</scope>
    <source>
        <strain evidence="16">PAMC 26633</strain>
    </source>
</reference>
<dbReference type="InterPro" id="IPR014016">
    <property type="entry name" value="UvrD-like_ATP-bd"/>
</dbReference>
<comment type="catalytic activity">
    <reaction evidence="8">
        <text>Couples ATP hydrolysis with the unwinding of duplex DNA by translocating in the 3'-5' direction.</text>
        <dbReference type="EC" id="5.6.2.4"/>
    </reaction>
</comment>
<evidence type="ECO:0000313" key="16">
    <source>
        <dbReference type="Proteomes" id="UP000214720"/>
    </source>
</evidence>
<evidence type="ECO:0000256" key="3">
    <source>
        <dbReference type="ARBA" id="ARBA00022801"/>
    </source>
</evidence>
<dbReference type="SUPFAM" id="SSF52540">
    <property type="entry name" value="P-loop containing nucleoside triphosphate hydrolases"/>
    <property type="match status" value="1"/>
</dbReference>
<keyword evidence="2 12" id="KW-0547">Nucleotide-binding</keyword>
<organism evidence="15 16">
    <name type="scientific">Caballeronia sordidicola</name>
    <name type="common">Burkholderia sordidicola</name>
    <dbReference type="NCBI Taxonomy" id="196367"/>
    <lineage>
        <taxon>Bacteria</taxon>
        <taxon>Pseudomonadati</taxon>
        <taxon>Pseudomonadota</taxon>
        <taxon>Betaproteobacteria</taxon>
        <taxon>Burkholderiales</taxon>
        <taxon>Burkholderiaceae</taxon>
        <taxon>Caballeronia</taxon>
    </lineage>
</organism>
<dbReference type="EMBL" id="MTHB01000276">
    <property type="protein sequence ID" value="OXC72469.1"/>
    <property type="molecule type" value="Genomic_DNA"/>
</dbReference>
<dbReference type="GO" id="GO:0000725">
    <property type="term" value="P:recombinational repair"/>
    <property type="evidence" value="ECO:0007669"/>
    <property type="project" value="TreeGrafter"/>
</dbReference>
<evidence type="ECO:0000256" key="10">
    <source>
        <dbReference type="ARBA" id="ARBA00034923"/>
    </source>
</evidence>
<name>A0A226WNS5_CABSO</name>
<comment type="catalytic activity">
    <reaction evidence="11">
        <text>ATP + H2O = ADP + phosphate + H(+)</text>
        <dbReference type="Rhea" id="RHEA:13065"/>
        <dbReference type="ChEBI" id="CHEBI:15377"/>
        <dbReference type="ChEBI" id="CHEBI:15378"/>
        <dbReference type="ChEBI" id="CHEBI:30616"/>
        <dbReference type="ChEBI" id="CHEBI:43474"/>
        <dbReference type="ChEBI" id="CHEBI:456216"/>
        <dbReference type="EC" id="5.6.2.4"/>
    </reaction>
</comment>
<evidence type="ECO:0000313" key="15">
    <source>
        <dbReference type="EMBL" id="OXC72469.1"/>
    </source>
</evidence>
<dbReference type="Pfam" id="PF00580">
    <property type="entry name" value="UvrD-helicase"/>
    <property type="match status" value="1"/>
</dbReference>
<evidence type="ECO:0000256" key="2">
    <source>
        <dbReference type="ARBA" id="ARBA00022741"/>
    </source>
</evidence>
<dbReference type="GO" id="GO:0016887">
    <property type="term" value="F:ATP hydrolysis activity"/>
    <property type="evidence" value="ECO:0007669"/>
    <property type="project" value="RHEA"/>
</dbReference>
<keyword evidence="3 12" id="KW-0378">Hydrolase</keyword>
<dbReference type="PANTHER" id="PTHR11070:SF2">
    <property type="entry name" value="ATP-DEPENDENT DNA HELICASE SRS2"/>
    <property type="match status" value="1"/>
</dbReference>
<evidence type="ECO:0000256" key="11">
    <source>
        <dbReference type="ARBA" id="ARBA00048988"/>
    </source>
</evidence>
<dbReference type="EC" id="5.6.2.4" evidence="9"/>
<evidence type="ECO:0000256" key="12">
    <source>
        <dbReference type="PROSITE-ProRule" id="PRU00560"/>
    </source>
</evidence>
<sequence>MLDELNPQQREVAQLRQNCVAIACPGAGKTKTIATKAALLLQEDAVIVGAVTFSKDAALELRERILATAGKAVKKRLIAGTFHSLAYKQLQRPGSRPLDIASDGDRLGLLIRVMQEIGREGKAEDVIPAIEKIKTNFGKVDPHSEDGQLYVAYQDALARNGKIDFQDMLRLAVEGMENGTILPYPFAYLLVDEFQDTDPLQYRWIELHAKAGSIVTVVGDDDQSIYAFREALGYRGMEAFIKQFDAKPVVLGSNYRCRSEILAAADRVIRNNADRIAKVLRAEKGVGGTVAASRHADEYAEAVAAVEVLGPLMAKGDSCAILARTNRILDPLEAVCRSHGVKYYRASGASVLSRPEGALMCNLLEIVERVKDTGLDSVLAHLGLHAEQLRALHSCMGAELQQKGKAELVELGLPEEVATNYREFMKRLAEWRGLCDRKFYSLTLSGVSEWMLKYTKKETAIRTIQATYDVLSRLSGTFADRLHFMRQDNNQPTPGALILTTMHSSKGLEWDHVWIARSEETIVPDAKSTEPEERRLFYVAMTRARESLMISGTAKNFASRFATEAQIESTVKLSVAA</sequence>
<dbReference type="InterPro" id="IPR027417">
    <property type="entry name" value="P-loop_NTPase"/>
</dbReference>
<dbReference type="RefSeq" id="WP_089165720.1">
    <property type="nucleotide sequence ID" value="NZ_MTHB01000276.1"/>
</dbReference>